<gene>
    <name evidence="1" type="ORF">PFLUV_G00171920</name>
</gene>
<evidence type="ECO:0000313" key="2">
    <source>
        <dbReference type="Proteomes" id="UP000465112"/>
    </source>
</evidence>
<proteinExistence type="predicted"/>
<accession>A0A6A5ETT5</accession>
<keyword evidence="2" id="KW-1185">Reference proteome</keyword>
<organism evidence="1 2">
    <name type="scientific">Perca fluviatilis</name>
    <name type="common">European perch</name>
    <dbReference type="NCBI Taxonomy" id="8168"/>
    <lineage>
        <taxon>Eukaryota</taxon>
        <taxon>Metazoa</taxon>
        <taxon>Chordata</taxon>
        <taxon>Craniata</taxon>
        <taxon>Vertebrata</taxon>
        <taxon>Euteleostomi</taxon>
        <taxon>Actinopterygii</taxon>
        <taxon>Neopterygii</taxon>
        <taxon>Teleostei</taxon>
        <taxon>Neoteleostei</taxon>
        <taxon>Acanthomorphata</taxon>
        <taxon>Eupercaria</taxon>
        <taxon>Perciformes</taxon>
        <taxon>Percoidei</taxon>
        <taxon>Percidae</taxon>
        <taxon>Percinae</taxon>
        <taxon>Perca</taxon>
    </lineage>
</organism>
<dbReference type="AlphaFoldDB" id="A0A6A5ETT5"/>
<reference evidence="1 2" key="1">
    <citation type="submission" date="2019-06" db="EMBL/GenBank/DDBJ databases">
        <title>A chromosome-scale genome assembly of the European perch, Perca fluviatilis.</title>
        <authorList>
            <person name="Roques C."/>
            <person name="Zahm M."/>
            <person name="Cabau C."/>
            <person name="Klopp C."/>
            <person name="Bouchez O."/>
            <person name="Donnadieu C."/>
            <person name="Kuhl H."/>
            <person name="Gislard M."/>
            <person name="Guendouz S."/>
            <person name="Journot L."/>
            <person name="Haffray P."/>
            <person name="Bestin A."/>
            <person name="Morvezen R."/>
            <person name="Feron R."/>
            <person name="Wen M."/>
            <person name="Jouanno E."/>
            <person name="Herpin A."/>
            <person name="Schartl M."/>
            <person name="Postlethwait J."/>
            <person name="Schaerlinger B."/>
            <person name="Chardard D."/>
            <person name="Lecocq T."/>
            <person name="Poncet C."/>
            <person name="Jaffrelo L."/>
            <person name="Lampietro C."/>
            <person name="Guiguen Y."/>
        </authorList>
    </citation>
    <scope>NUCLEOTIDE SEQUENCE [LARGE SCALE GENOMIC DNA]</scope>
    <source>
        <tissue evidence="1">Blood</tissue>
    </source>
</reference>
<evidence type="ECO:0000313" key="1">
    <source>
        <dbReference type="EMBL" id="KAF1379044.1"/>
    </source>
</evidence>
<dbReference type="EMBL" id="VHII01000015">
    <property type="protein sequence ID" value="KAF1379044.1"/>
    <property type="molecule type" value="Genomic_DNA"/>
</dbReference>
<comment type="caution">
    <text evidence="1">The sequence shown here is derived from an EMBL/GenBank/DDBJ whole genome shotgun (WGS) entry which is preliminary data.</text>
</comment>
<sequence length="74" mass="8731">MNRLNDHQEPQEEDRFLVLLLQMYPPSESASAFLMMMMMMVRSWIGNLKGRNGWRSTLQQHSCLCRSVSLTVWL</sequence>
<protein>
    <submittedName>
        <fullName evidence="1">Uncharacterized protein</fullName>
    </submittedName>
</protein>
<name>A0A6A5ETT5_PERFL</name>
<dbReference type="Proteomes" id="UP000465112">
    <property type="component" value="Chromosome 15"/>
</dbReference>